<dbReference type="GO" id="GO:0006289">
    <property type="term" value="P:nucleotide-excision repair"/>
    <property type="evidence" value="ECO:0007669"/>
    <property type="project" value="InterPro"/>
</dbReference>
<evidence type="ECO:0000256" key="1">
    <source>
        <dbReference type="ARBA" id="ARBA00002817"/>
    </source>
</evidence>
<dbReference type="InterPro" id="IPR004598">
    <property type="entry name" value="TFIIH_p52/Tfb2"/>
</dbReference>
<gene>
    <name evidence="11" type="ORF">G6F64_005506</name>
</gene>
<organism evidence="11 12">
    <name type="scientific">Rhizopus oryzae</name>
    <name type="common">Mucormycosis agent</name>
    <name type="synonym">Rhizopus arrhizus var. delemar</name>
    <dbReference type="NCBI Taxonomy" id="64495"/>
    <lineage>
        <taxon>Eukaryota</taxon>
        <taxon>Fungi</taxon>
        <taxon>Fungi incertae sedis</taxon>
        <taxon>Mucoromycota</taxon>
        <taxon>Mucoromycotina</taxon>
        <taxon>Mucoromycetes</taxon>
        <taxon>Mucorales</taxon>
        <taxon>Mucorineae</taxon>
        <taxon>Rhizopodaceae</taxon>
        <taxon>Rhizopus</taxon>
    </lineage>
</organism>
<dbReference type="EMBL" id="JAANQT010000674">
    <property type="protein sequence ID" value="KAG1309176.1"/>
    <property type="molecule type" value="Genomic_DNA"/>
</dbReference>
<dbReference type="Pfam" id="PF03849">
    <property type="entry name" value="Tfb2"/>
    <property type="match status" value="1"/>
</dbReference>
<evidence type="ECO:0000313" key="12">
    <source>
        <dbReference type="Proteomes" id="UP000716291"/>
    </source>
</evidence>
<evidence type="ECO:0000256" key="5">
    <source>
        <dbReference type="ARBA" id="ARBA00023015"/>
    </source>
</evidence>
<dbReference type="Pfam" id="PF18307">
    <property type="entry name" value="Tfb2_C"/>
    <property type="match status" value="1"/>
</dbReference>
<keyword evidence="12" id="KW-1185">Reference proteome</keyword>
<dbReference type="GO" id="GO:0001671">
    <property type="term" value="F:ATPase activator activity"/>
    <property type="evidence" value="ECO:0007669"/>
    <property type="project" value="InterPro"/>
</dbReference>
<protein>
    <recommendedName>
        <fullName evidence="9">RNA polymerase II transcription factor B subunit 2</fullName>
    </recommendedName>
</protein>
<comment type="function">
    <text evidence="9">Component of the general transcription and DNA repair factor IIH (TFIIH) core complex which is involved in general and transcription-coupled nucleotide excision repair (NER) of damaged DNA.</text>
</comment>
<dbReference type="PANTHER" id="PTHR13152">
    <property type="entry name" value="TFIIH, POLYPEPTIDE 4"/>
    <property type="match status" value="1"/>
</dbReference>
<dbReference type="InterPro" id="IPR040662">
    <property type="entry name" value="Tfb2_C"/>
</dbReference>
<name>A0A9P6XAJ4_RHIOR</name>
<evidence type="ECO:0000256" key="3">
    <source>
        <dbReference type="ARBA" id="ARBA00007132"/>
    </source>
</evidence>
<evidence type="ECO:0000256" key="8">
    <source>
        <dbReference type="ARBA" id="ARBA00023242"/>
    </source>
</evidence>
<reference evidence="11" key="1">
    <citation type="journal article" date="2020" name="Microb. Genom.">
        <title>Genetic diversity of clinical and environmental Mucorales isolates obtained from an investigation of mucormycosis cases among solid organ transplant recipients.</title>
        <authorList>
            <person name="Nguyen M.H."/>
            <person name="Kaul D."/>
            <person name="Muto C."/>
            <person name="Cheng S.J."/>
            <person name="Richter R.A."/>
            <person name="Bruno V.M."/>
            <person name="Liu G."/>
            <person name="Beyhan S."/>
            <person name="Sundermann A.J."/>
            <person name="Mounaud S."/>
            <person name="Pasculle A.W."/>
            <person name="Nierman W.C."/>
            <person name="Driscoll E."/>
            <person name="Cumbie R."/>
            <person name="Clancy C.J."/>
            <person name="Dupont C.L."/>
        </authorList>
    </citation>
    <scope>NUCLEOTIDE SEQUENCE</scope>
    <source>
        <strain evidence="11">GL11</strain>
    </source>
</reference>
<proteinExistence type="inferred from homology"/>
<accession>A0A9P6XAJ4</accession>
<keyword evidence="6 9" id="KW-0804">Transcription</keyword>
<keyword evidence="4 9" id="KW-0227">DNA damage</keyword>
<comment type="function">
    <text evidence="1">Component of the general transcription and DNA repair factor IIH (TFIIH) core complex, which is involved in general and transcription-coupled nucleotide excision repair (NER) of damaged DNA and, when complexed to TFIIK, in RNA transcription by RNA polymerase II. In NER, TFIIH acts by opening DNA around the lesion to allow the excision of the damaged oligonucleotide and its replacement by a new DNA fragment. In transcription, TFIIH has an essential role in transcription initiation. When the pre-initiation complex (PIC) has been established, TFIIH is required for promoter opening and promoter escape. Phosphorylation of the C-terminal tail (CTD) of the largest subunit of RNA polymerase II by the kinase module TFIIK controls the initiation of transcription.</text>
</comment>
<dbReference type="NCBIfam" id="TIGR00625">
    <property type="entry name" value="tfb2"/>
    <property type="match status" value="1"/>
</dbReference>
<evidence type="ECO:0000256" key="4">
    <source>
        <dbReference type="ARBA" id="ARBA00022763"/>
    </source>
</evidence>
<dbReference type="GO" id="GO:0003690">
    <property type="term" value="F:double-stranded DNA binding"/>
    <property type="evidence" value="ECO:0007669"/>
    <property type="project" value="TreeGrafter"/>
</dbReference>
<dbReference type="OrthoDB" id="364513at2759"/>
<dbReference type="Proteomes" id="UP000716291">
    <property type="component" value="Unassembled WGS sequence"/>
</dbReference>
<evidence type="ECO:0000313" key="11">
    <source>
        <dbReference type="EMBL" id="KAG1309176.1"/>
    </source>
</evidence>
<evidence type="ECO:0000259" key="10">
    <source>
        <dbReference type="Pfam" id="PF18307"/>
    </source>
</evidence>
<comment type="similarity">
    <text evidence="3 9">Belongs to the TFB2 family.</text>
</comment>
<evidence type="ECO:0000256" key="2">
    <source>
        <dbReference type="ARBA" id="ARBA00004123"/>
    </source>
</evidence>
<dbReference type="Gene3D" id="3.30.70.2610">
    <property type="match status" value="1"/>
</dbReference>
<sequence length="416" mass="47788">MPIPVSDVSTWVNKEGERKLVEALQKLSSLRIIEQKDHVLIMNDTFRHQFQNALTGGGTQQSFGLPCSTPDKHPVDIPFLDHYATTQWEAILHYMVGTSLTKKPSRGVLNLLERSKLMQNSTDNGGQLQITNKGFQFLLQDVNTQVWAFLLQYLDMAEVLQMDLVEVLNFFFQLGSLELGENYSVDTLTQTQLQMLEDLRDYGIVYQRKKHSKRYYPTRLATTLTSGKSALATVAGKYNHMVQETNIDDTTDTENVDQGFIILETNYKLYAYTDSPLQIAVLNLFVQLQSRFRNMVTGVITRDSIRNALVKGITAEQIIYYLQSHAHPQMRKETPVLPLTVVDQIRLWEMERNRLKPTPSYLYHEFNVQADFDAAEKYARDLGVLLWSNNQKRTMAITEAGHENVKGFVKRRLQRA</sequence>
<comment type="subcellular location">
    <subcellularLocation>
        <location evidence="2 9">Nucleus</location>
    </subcellularLocation>
</comment>
<dbReference type="PANTHER" id="PTHR13152:SF0">
    <property type="entry name" value="GENERAL TRANSCRIPTION FACTOR IIH SUBUNIT 4"/>
    <property type="match status" value="1"/>
</dbReference>
<evidence type="ECO:0000256" key="6">
    <source>
        <dbReference type="ARBA" id="ARBA00023163"/>
    </source>
</evidence>
<dbReference type="FunFam" id="3.30.70.2610:FF:000001">
    <property type="entry name" value="General transcription factor IIH subunit 4"/>
    <property type="match status" value="1"/>
</dbReference>
<feature type="domain" description="Transcription factor Tfb2 C-terminal" evidence="10">
    <location>
        <begin position="343"/>
        <end position="410"/>
    </location>
</feature>
<evidence type="ECO:0000256" key="9">
    <source>
        <dbReference type="RuleBase" id="RU364024"/>
    </source>
</evidence>
<dbReference type="GO" id="GO:0000439">
    <property type="term" value="C:transcription factor TFIIH core complex"/>
    <property type="evidence" value="ECO:0007669"/>
    <property type="project" value="InterPro"/>
</dbReference>
<keyword evidence="7 9" id="KW-0234">DNA repair</keyword>
<keyword evidence="5 9" id="KW-0805">Transcription regulation</keyword>
<keyword evidence="8 9" id="KW-0539">Nucleus</keyword>
<dbReference type="GO" id="GO:0006366">
    <property type="term" value="P:transcription by RNA polymerase II"/>
    <property type="evidence" value="ECO:0007669"/>
    <property type="project" value="UniProtKB-ARBA"/>
</dbReference>
<evidence type="ECO:0000256" key="7">
    <source>
        <dbReference type="ARBA" id="ARBA00023204"/>
    </source>
</evidence>
<dbReference type="GO" id="GO:0005675">
    <property type="term" value="C:transcription factor TFIIH holo complex"/>
    <property type="evidence" value="ECO:0007669"/>
    <property type="project" value="TreeGrafter"/>
</dbReference>
<comment type="caution">
    <text evidence="11">The sequence shown here is derived from an EMBL/GenBank/DDBJ whole genome shotgun (WGS) entry which is preliminary data.</text>
</comment>
<dbReference type="AlphaFoldDB" id="A0A9P6XAJ4"/>